<keyword evidence="2 4" id="KW-0489">Methyltransferase</keyword>
<name>I0Z4G8_COCSC</name>
<evidence type="ECO:0000313" key="4">
    <source>
        <dbReference type="EMBL" id="EIE25537.1"/>
    </source>
</evidence>
<dbReference type="EMBL" id="AGSI01000004">
    <property type="protein sequence ID" value="EIE25537.1"/>
    <property type="molecule type" value="Genomic_DNA"/>
</dbReference>
<dbReference type="Gene3D" id="3.40.50.150">
    <property type="entry name" value="Vaccinia Virus protein VP39"/>
    <property type="match status" value="1"/>
</dbReference>
<dbReference type="Pfam" id="PF04072">
    <property type="entry name" value="LCM"/>
    <property type="match status" value="1"/>
</dbReference>
<dbReference type="PANTHER" id="PTHR43619">
    <property type="entry name" value="S-ADENOSYL-L-METHIONINE-DEPENDENT METHYLTRANSFERASE YKTD-RELATED"/>
    <property type="match status" value="1"/>
</dbReference>
<organism evidence="4 5">
    <name type="scientific">Coccomyxa subellipsoidea (strain C-169)</name>
    <name type="common">Green microalga</name>
    <dbReference type="NCBI Taxonomy" id="574566"/>
    <lineage>
        <taxon>Eukaryota</taxon>
        <taxon>Viridiplantae</taxon>
        <taxon>Chlorophyta</taxon>
        <taxon>core chlorophytes</taxon>
        <taxon>Trebouxiophyceae</taxon>
        <taxon>Trebouxiophyceae incertae sedis</taxon>
        <taxon>Coccomyxaceae</taxon>
        <taxon>Coccomyxa</taxon>
        <taxon>Coccomyxa subellipsoidea</taxon>
    </lineage>
</organism>
<dbReference type="InterPro" id="IPR029063">
    <property type="entry name" value="SAM-dependent_MTases_sf"/>
</dbReference>
<sequence length="276" mass="30457">MEAAKTTMKHFEQTAEMQESAAKSDRMFLVGRVALRTLFYDDHLLAALKGGPRQVVLLGAGMDSRAWRLDLPEGTSWFEIDRADVVEAKKKVLTSAQASFSADTSKGVKYPLRAASHSSFDVDLGTDGWTKELMAVGFDPQVPTVWIAEGLFMYLSEDAVTALLKEARSVSAKGSRFLIMAFTSENLAEWYQNSATQFPVPWVKDLANTFKSAFPRDVKPYVSERGWQAESVYSYSNLAAKYAKGLPWTSDLGMTSAKHDTNTAFIDAVVIPSQPA</sequence>
<dbReference type="InterPro" id="IPR007213">
    <property type="entry name" value="Ppm1/Ppm2/Tcmp"/>
</dbReference>
<evidence type="ECO:0000256" key="3">
    <source>
        <dbReference type="ARBA" id="ARBA00022679"/>
    </source>
</evidence>
<dbReference type="InterPro" id="IPR011610">
    <property type="entry name" value="SAM_mthyl_Trfase_ML2640-like"/>
</dbReference>
<dbReference type="OrthoDB" id="509866at2759"/>
<dbReference type="PANTHER" id="PTHR43619:SF2">
    <property type="entry name" value="S-ADENOSYL-L-METHIONINE-DEPENDENT METHYLTRANSFERASES SUPERFAMILY PROTEIN"/>
    <property type="match status" value="1"/>
</dbReference>
<dbReference type="Proteomes" id="UP000007264">
    <property type="component" value="Unassembled WGS sequence"/>
</dbReference>
<dbReference type="NCBIfam" id="TIGR00027">
    <property type="entry name" value="mthyl_TIGR00027"/>
    <property type="match status" value="1"/>
</dbReference>
<protein>
    <submittedName>
        <fullName evidence="4">S-adenosyl-L-methionine-dependent methyltransferase</fullName>
    </submittedName>
</protein>
<keyword evidence="5" id="KW-1185">Reference proteome</keyword>
<comment type="caution">
    <text evidence="4">The sequence shown here is derived from an EMBL/GenBank/DDBJ whole genome shotgun (WGS) entry which is preliminary data.</text>
</comment>
<evidence type="ECO:0000256" key="1">
    <source>
        <dbReference type="ARBA" id="ARBA00008138"/>
    </source>
</evidence>
<comment type="similarity">
    <text evidence="1">Belongs to the UPF0677 family.</text>
</comment>
<evidence type="ECO:0000313" key="5">
    <source>
        <dbReference type="Proteomes" id="UP000007264"/>
    </source>
</evidence>
<keyword evidence="3" id="KW-0808">Transferase</keyword>
<proteinExistence type="inferred from homology"/>
<dbReference type="GeneID" id="17043539"/>
<accession>I0Z4G8</accession>
<dbReference type="AlphaFoldDB" id="I0Z4G8"/>
<reference evidence="4 5" key="1">
    <citation type="journal article" date="2012" name="Genome Biol.">
        <title>The genome of the polar eukaryotic microalga coccomyxa subellipsoidea reveals traits of cold adaptation.</title>
        <authorList>
            <person name="Blanc G."/>
            <person name="Agarkova I."/>
            <person name="Grimwood J."/>
            <person name="Kuo A."/>
            <person name="Brueggeman A."/>
            <person name="Dunigan D."/>
            <person name="Gurnon J."/>
            <person name="Ladunga I."/>
            <person name="Lindquist E."/>
            <person name="Lucas S."/>
            <person name="Pangilinan J."/>
            <person name="Proschold T."/>
            <person name="Salamov A."/>
            <person name="Schmutz J."/>
            <person name="Weeks D."/>
            <person name="Yamada T."/>
            <person name="Claverie J.M."/>
            <person name="Grigoriev I."/>
            <person name="Van Etten J."/>
            <person name="Lomsadze A."/>
            <person name="Borodovsky M."/>
        </authorList>
    </citation>
    <scope>NUCLEOTIDE SEQUENCE [LARGE SCALE GENOMIC DNA]</scope>
    <source>
        <strain evidence="4 5">C-169</strain>
    </source>
</reference>
<dbReference type="GO" id="GO:0032259">
    <property type="term" value="P:methylation"/>
    <property type="evidence" value="ECO:0007669"/>
    <property type="project" value="UniProtKB-KW"/>
</dbReference>
<evidence type="ECO:0000256" key="2">
    <source>
        <dbReference type="ARBA" id="ARBA00022603"/>
    </source>
</evidence>
<dbReference type="RefSeq" id="XP_005650081.1">
    <property type="nucleotide sequence ID" value="XM_005650024.1"/>
</dbReference>
<dbReference type="SUPFAM" id="SSF53335">
    <property type="entry name" value="S-adenosyl-L-methionine-dependent methyltransferases"/>
    <property type="match status" value="1"/>
</dbReference>
<gene>
    <name evidence="4" type="ORF">COCSUDRAFT_65289</name>
</gene>
<dbReference type="KEGG" id="csl:COCSUDRAFT_65289"/>
<dbReference type="eggNOG" id="ENOG502QRNU">
    <property type="taxonomic scope" value="Eukaryota"/>
</dbReference>
<dbReference type="GO" id="GO:0008168">
    <property type="term" value="F:methyltransferase activity"/>
    <property type="evidence" value="ECO:0007669"/>
    <property type="project" value="UniProtKB-KW"/>
</dbReference>
<dbReference type="STRING" id="574566.I0Z4G8"/>